<evidence type="ECO:0000313" key="2">
    <source>
        <dbReference type="Proteomes" id="UP000051581"/>
    </source>
</evidence>
<sequence length="340" mass="38172">MMDGYYSGAGTTLKFKLNLKDKFHAIQTFYVGTDDIYTIQRRRNDSDGELRDLTLSRLIIQKDRYGNLTGKAKQCEAPMILVGFGHSQVLQYFTHGPNHTPYFWIATRGAQTNLDNPDLDSQDLTHWPTQLARVRYVPGARLDYTDATRLISLKYANHLGKSIGDLLRIEGSLSRDQSKLLIVTINTDKPRKASFIEYDNERLNQALDEVEETSKPYLSCDSAAVRNASIGEGLRPGFISNRVYALSYYGSIQGVALDDNDDIYFLGSNTDNDGLMLSRISWGQRAAAHQIVDNSSWKSGKTEGEGIQLSGDNVLIGITSYHRWTVVNQIYSFPKSAFKA</sequence>
<name>A0A0R1L1D0_9LACO</name>
<dbReference type="AlphaFoldDB" id="A0A0R1L1D0"/>
<dbReference type="Proteomes" id="UP000051581">
    <property type="component" value="Unassembled WGS sequence"/>
</dbReference>
<dbReference type="OrthoDB" id="2297060at2"/>
<proteinExistence type="predicted"/>
<dbReference type="InterPro" id="IPR035280">
    <property type="entry name" value="Helveticin_J"/>
</dbReference>
<reference evidence="1 2" key="1">
    <citation type="journal article" date="2015" name="Genome Announc.">
        <title>Expanding the biotechnology potential of lactobacilli through comparative genomics of 213 strains and associated genera.</title>
        <authorList>
            <person name="Sun Z."/>
            <person name="Harris H.M."/>
            <person name="McCann A."/>
            <person name="Guo C."/>
            <person name="Argimon S."/>
            <person name="Zhang W."/>
            <person name="Yang X."/>
            <person name="Jeffery I.B."/>
            <person name="Cooney J.C."/>
            <person name="Kagawa T.F."/>
            <person name="Liu W."/>
            <person name="Song Y."/>
            <person name="Salvetti E."/>
            <person name="Wrobel A."/>
            <person name="Rasinkangas P."/>
            <person name="Parkhill J."/>
            <person name="Rea M.C."/>
            <person name="O'Sullivan O."/>
            <person name="Ritari J."/>
            <person name="Douillard F.P."/>
            <person name="Paul Ross R."/>
            <person name="Yang R."/>
            <person name="Briner A.E."/>
            <person name="Felis G.E."/>
            <person name="de Vos W.M."/>
            <person name="Barrangou R."/>
            <person name="Klaenhammer T.R."/>
            <person name="Caufield P.W."/>
            <person name="Cui Y."/>
            <person name="Zhang H."/>
            <person name="O'Toole P.W."/>
        </authorList>
    </citation>
    <scope>NUCLEOTIDE SEQUENCE [LARGE SCALE GENOMIC DNA]</scope>
    <source>
        <strain evidence="1 2">DSM 19904</strain>
    </source>
</reference>
<dbReference type="RefSeq" id="WP_057826431.1">
    <property type="nucleotide sequence ID" value="NZ_AZEA01000033.1"/>
</dbReference>
<protein>
    <submittedName>
        <fullName evidence="1">Uncharacterized protein</fullName>
    </submittedName>
</protein>
<dbReference type="Pfam" id="PF17312">
    <property type="entry name" value="Helveticin_J"/>
    <property type="match status" value="1"/>
</dbReference>
<comment type="caution">
    <text evidence="1">The sequence shown here is derived from an EMBL/GenBank/DDBJ whole genome shotgun (WGS) entry which is preliminary data.</text>
</comment>
<organism evidence="1 2">
    <name type="scientific">Lentilactobacillus sunkii DSM 19904</name>
    <dbReference type="NCBI Taxonomy" id="1423808"/>
    <lineage>
        <taxon>Bacteria</taxon>
        <taxon>Bacillati</taxon>
        <taxon>Bacillota</taxon>
        <taxon>Bacilli</taxon>
        <taxon>Lactobacillales</taxon>
        <taxon>Lactobacillaceae</taxon>
        <taxon>Lentilactobacillus</taxon>
    </lineage>
</organism>
<dbReference type="PATRIC" id="fig|1423808.3.peg.1859"/>
<evidence type="ECO:0000313" key="1">
    <source>
        <dbReference type="EMBL" id="KRK86852.1"/>
    </source>
</evidence>
<keyword evidence="2" id="KW-1185">Reference proteome</keyword>
<dbReference type="EMBL" id="AZEA01000033">
    <property type="protein sequence ID" value="KRK86852.1"/>
    <property type="molecule type" value="Genomic_DNA"/>
</dbReference>
<accession>A0A0R1L1D0</accession>
<gene>
    <name evidence="1" type="ORF">FD17_GL001835</name>
</gene>
<dbReference type="GO" id="GO:0042742">
    <property type="term" value="P:defense response to bacterium"/>
    <property type="evidence" value="ECO:0007669"/>
    <property type="project" value="InterPro"/>
</dbReference>